<keyword evidence="4" id="KW-0472">Membrane</keyword>
<proteinExistence type="inferred from homology"/>
<evidence type="ECO:0000256" key="2">
    <source>
        <dbReference type="ARBA" id="ARBA00009748"/>
    </source>
</evidence>
<dbReference type="GO" id="GO:0008289">
    <property type="term" value="F:lipid binding"/>
    <property type="evidence" value="ECO:0007669"/>
    <property type="project" value="InterPro"/>
</dbReference>
<dbReference type="InterPro" id="IPR016140">
    <property type="entry name" value="Bifunc_inhib/LTP/seed_store"/>
</dbReference>
<dbReference type="Pfam" id="PF14368">
    <property type="entry name" value="LTP_2"/>
    <property type="match status" value="1"/>
</dbReference>
<evidence type="ECO:0000256" key="1">
    <source>
        <dbReference type="ARBA" id="ARBA00004609"/>
    </source>
</evidence>
<keyword evidence="7" id="KW-0325">Glycoprotein</keyword>
<evidence type="ECO:0000256" key="3">
    <source>
        <dbReference type="ARBA" id="ARBA00022475"/>
    </source>
</evidence>
<evidence type="ECO:0000256" key="4">
    <source>
        <dbReference type="ARBA" id="ARBA00022622"/>
    </source>
</evidence>
<keyword evidence="13" id="KW-1185">Reference proteome</keyword>
<feature type="signal peptide" evidence="10">
    <location>
        <begin position="1"/>
        <end position="23"/>
    </location>
</feature>
<dbReference type="SMART" id="SM00499">
    <property type="entry name" value="AAI"/>
    <property type="match status" value="1"/>
</dbReference>
<dbReference type="Gene3D" id="1.10.110.10">
    <property type="entry name" value="Plant lipid-transfer and hydrophobic proteins"/>
    <property type="match status" value="1"/>
</dbReference>
<evidence type="ECO:0000256" key="9">
    <source>
        <dbReference type="SAM" id="MobiDB-lite"/>
    </source>
</evidence>
<dbReference type="InterPro" id="IPR043325">
    <property type="entry name" value="LTSS"/>
</dbReference>
<dbReference type="InterPro" id="IPR036312">
    <property type="entry name" value="Bifun_inhib/LTP/seed_sf"/>
</dbReference>
<dbReference type="FunFam" id="1.10.110.10:FF:000001">
    <property type="entry name" value="Bifunctional inhibitor/lipid-transfer protein/seed storage 2S albumin superfamily protein"/>
    <property type="match status" value="1"/>
</dbReference>
<keyword evidence="4" id="KW-0336">GPI-anchor</keyword>
<dbReference type="CDD" id="cd00010">
    <property type="entry name" value="AAI_LTSS"/>
    <property type="match status" value="1"/>
</dbReference>
<dbReference type="GO" id="GO:0006869">
    <property type="term" value="P:lipid transport"/>
    <property type="evidence" value="ECO:0007669"/>
    <property type="project" value="InterPro"/>
</dbReference>
<evidence type="ECO:0000256" key="6">
    <source>
        <dbReference type="ARBA" id="ARBA00023157"/>
    </source>
</evidence>
<dbReference type="Proteomes" id="UP001279734">
    <property type="component" value="Unassembled WGS sequence"/>
</dbReference>
<gene>
    <name evidence="12" type="ORF">Nepgr_027643</name>
</gene>
<dbReference type="PRINTS" id="PR00382">
    <property type="entry name" value="LIPIDTRNSFER"/>
</dbReference>
<accession>A0AAD3Y356</accession>
<comment type="similarity">
    <text evidence="2">Belongs to the plant LTP family.</text>
</comment>
<evidence type="ECO:0000313" key="12">
    <source>
        <dbReference type="EMBL" id="GMH25800.1"/>
    </source>
</evidence>
<organism evidence="12 13">
    <name type="scientific">Nepenthes gracilis</name>
    <name type="common">Slender pitcher plant</name>
    <dbReference type="NCBI Taxonomy" id="150966"/>
    <lineage>
        <taxon>Eukaryota</taxon>
        <taxon>Viridiplantae</taxon>
        <taxon>Streptophyta</taxon>
        <taxon>Embryophyta</taxon>
        <taxon>Tracheophyta</taxon>
        <taxon>Spermatophyta</taxon>
        <taxon>Magnoliopsida</taxon>
        <taxon>eudicotyledons</taxon>
        <taxon>Gunneridae</taxon>
        <taxon>Pentapetalae</taxon>
        <taxon>Caryophyllales</taxon>
        <taxon>Nepenthaceae</taxon>
        <taxon>Nepenthes</taxon>
    </lineage>
</organism>
<keyword evidence="5 10" id="KW-0732">Signal</keyword>
<dbReference type="SUPFAM" id="SSF47699">
    <property type="entry name" value="Bifunctional inhibitor/lipid-transfer protein/seed storage 2S albumin"/>
    <property type="match status" value="1"/>
</dbReference>
<name>A0AAD3Y356_NEPGR</name>
<comment type="caution">
    <text evidence="12">The sequence shown here is derived from an EMBL/GenBank/DDBJ whole genome shotgun (WGS) entry which is preliminary data.</text>
</comment>
<feature type="compositionally biased region" description="Low complexity" evidence="9">
    <location>
        <begin position="111"/>
        <end position="136"/>
    </location>
</feature>
<evidence type="ECO:0000259" key="11">
    <source>
        <dbReference type="SMART" id="SM00499"/>
    </source>
</evidence>
<reference evidence="12" key="1">
    <citation type="submission" date="2023-05" db="EMBL/GenBank/DDBJ databases">
        <title>Nepenthes gracilis genome sequencing.</title>
        <authorList>
            <person name="Fukushima K."/>
        </authorList>
    </citation>
    <scope>NUCLEOTIDE SEQUENCE</scope>
    <source>
        <strain evidence="12">SING2019-196</strain>
    </source>
</reference>
<dbReference type="GO" id="GO:0098552">
    <property type="term" value="C:side of membrane"/>
    <property type="evidence" value="ECO:0007669"/>
    <property type="project" value="UniProtKB-KW"/>
</dbReference>
<feature type="chain" id="PRO_5042256730" description="Bifunctional inhibitor/plant lipid transfer protein/seed storage helical domain-containing protein" evidence="10">
    <location>
        <begin position="24"/>
        <end position="191"/>
    </location>
</feature>
<evidence type="ECO:0000256" key="5">
    <source>
        <dbReference type="ARBA" id="ARBA00022729"/>
    </source>
</evidence>
<keyword evidence="6" id="KW-1015">Disulfide bond</keyword>
<feature type="domain" description="Bifunctional inhibitor/plant lipid transfer protein/seed storage helical" evidence="11">
    <location>
        <begin position="29"/>
        <end position="106"/>
    </location>
</feature>
<feature type="region of interest" description="Disordered" evidence="9">
    <location>
        <begin position="103"/>
        <end position="143"/>
    </location>
</feature>
<evidence type="ECO:0000256" key="10">
    <source>
        <dbReference type="SAM" id="SignalP"/>
    </source>
</evidence>
<dbReference type="GO" id="GO:0005886">
    <property type="term" value="C:plasma membrane"/>
    <property type="evidence" value="ECO:0007669"/>
    <property type="project" value="UniProtKB-SubCell"/>
</dbReference>
<dbReference type="PANTHER" id="PTHR33044">
    <property type="entry name" value="BIFUNCTIONAL INHIBITOR/LIPID-TRANSFER PROTEIN/SEED STORAGE 2S ALBUMIN SUPERFAMILY PROTEIN-RELATED"/>
    <property type="match status" value="1"/>
</dbReference>
<evidence type="ECO:0000313" key="13">
    <source>
        <dbReference type="Proteomes" id="UP001279734"/>
    </source>
</evidence>
<dbReference type="EMBL" id="BSYO01000030">
    <property type="protein sequence ID" value="GMH25800.1"/>
    <property type="molecule type" value="Genomic_DNA"/>
</dbReference>
<evidence type="ECO:0000256" key="8">
    <source>
        <dbReference type="ARBA" id="ARBA00023288"/>
    </source>
</evidence>
<dbReference type="InterPro" id="IPR000528">
    <property type="entry name" value="Plant_nsLTP"/>
</dbReference>
<sequence length="191" mass="19533">MRNMQIAIAVAVMAAALWTGSTAQSSSSCTNVLIKLSPCLNYITGNSSTPASSCCTQLASVVKSDPQCLCQVISGSGSTLGISINKTQAMMLPSACNVQTPSVSRCSSSQPTESPAGSPSTSSSGSGSKSVPTPTTDESSGNLSKTTSFPLLIPLLFIGTEKRTHLSFLAADLQKFEAASAEALFIGKLLS</sequence>
<comment type="subcellular location">
    <subcellularLocation>
        <location evidence="1">Cell membrane</location>
        <topology evidence="1">Lipid-anchor</topology>
        <topology evidence="1">GPI-anchor</topology>
    </subcellularLocation>
</comment>
<evidence type="ECO:0000256" key="7">
    <source>
        <dbReference type="ARBA" id="ARBA00023180"/>
    </source>
</evidence>
<dbReference type="AlphaFoldDB" id="A0AAD3Y356"/>
<protein>
    <recommendedName>
        <fullName evidence="11">Bifunctional inhibitor/plant lipid transfer protein/seed storage helical domain-containing protein</fullName>
    </recommendedName>
</protein>
<dbReference type="PROSITE" id="PS51257">
    <property type="entry name" value="PROKAR_LIPOPROTEIN"/>
    <property type="match status" value="1"/>
</dbReference>
<keyword evidence="3" id="KW-1003">Cell membrane</keyword>
<keyword evidence="8" id="KW-0449">Lipoprotein</keyword>